<name>A0A7H0HGI8_9BURK</name>
<dbReference type="EMBL" id="CP060790">
    <property type="protein sequence ID" value="QNP59654.1"/>
    <property type="molecule type" value="Genomic_DNA"/>
</dbReference>
<keyword evidence="2" id="KW-1185">Reference proteome</keyword>
<dbReference type="RefSeq" id="WP_187736637.1">
    <property type="nucleotide sequence ID" value="NZ_CP060790.1"/>
</dbReference>
<organism evidence="1 2">
    <name type="scientific">Paenacidovorax monticola</name>
    <dbReference type="NCBI Taxonomy" id="1926868"/>
    <lineage>
        <taxon>Bacteria</taxon>
        <taxon>Pseudomonadati</taxon>
        <taxon>Pseudomonadota</taxon>
        <taxon>Betaproteobacteria</taxon>
        <taxon>Burkholderiales</taxon>
        <taxon>Comamonadaceae</taxon>
        <taxon>Paenacidovorax</taxon>
    </lineage>
</organism>
<reference evidence="1 2" key="1">
    <citation type="submission" date="2020-08" db="EMBL/GenBank/DDBJ databases">
        <title>Genome sequence of Acidovorax monticola KACC 19171T.</title>
        <authorList>
            <person name="Hyun D.-W."/>
            <person name="Bae J.-W."/>
        </authorList>
    </citation>
    <scope>NUCLEOTIDE SEQUENCE [LARGE SCALE GENOMIC DNA]</scope>
    <source>
        <strain evidence="1 2">KACC 19171</strain>
    </source>
</reference>
<evidence type="ECO:0000313" key="1">
    <source>
        <dbReference type="EMBL" id="QNP59654.1"/>
    </source>
</evidence>
<gene>
    <name evidence="1" type="ORF">H9L24_01155</name>
</gene>
<dbReference type="KEGG" id="amon:H9L24_01155"/>
<proteinExistence type="predicted"/>
<evidence type="ECO:0000313" key="2">
    <source>
        <dbReference type="Proteomes" id="UP000516057"/>
    </source>
</evidence>
<protein>
    <submittedName>
        <fullName evidence="1">Uncharacterized protein</fullName>
    </submittedName>
</protein>
<sequence length="48" mass="5350">MRIKRVLFYGLLPVLVVLALLGFPLPVAPRQAIKPGQEQSAPADRRRP</sequence>
<dbReference type="Proteomes" id="UP000516057">
    <property type="component" value="Chromosome"/>
</dbReference>
<dbReference type="AlphaFoldDB" id="A0A7H0HGI8"/>
<accession>A0A7H0HGI8</accession>